<protein>
    <submittedName>
        <fullName evidence="1">Uncharacterized protein</fullName>
    </submittedName>
</protein>
<sequence>MNGDVGVSYSYTQRWMDIFPSMAVCIGYDCDLSRHNLGLIAY</sequence>
<proteinExistence type="predicted"/>
<gene>
    <name evidence="1" type="ORF">METZ01_LOCUS161310</name>
</gene>
<evidence type="ECO:0000313" key="1">
    <source>
        <dbReference type="EMBL" id="SVB08456.1"/>
    </source>
</evidence>
<name>A0A382B3R9_9ZZZZ</name>
<dbReference type="AlphaFoldDB" id="A0A382B3R9"/>
<reference evidence="1" key="1">
    <citation type="submission" date="2018-05" db="EMBL/GenBank/DDBJ databases">
        <authorList>
            <person name="Lanie J.A."/>
            <person name="Ng W.-L."/>
            <person name="Kazmierczak K.M."/>
            <person name="Andrzejewski T.M."/>
            <person name="Davidsen T.M."/>
            <person name="Wayne K.J."/>
            <person name="Tettelin H."/>
            <person name="Glass J.I."/>
            <person name="Rusch D."/>
            <person name="Podicherti R."/>
            <person name="Tsui H.-C.T."/>
            <person name="Winkler M.E."/>
        </authorList>
    </citation>
    <scope>NUCLEOTIDE SEQUENCE</scope>
</reference>
<dbReference type="EMBL" id="UINC01028086">
    <property type="protein sequence ID" value="SVB08456.1"/>
    <property type="molecule type" value="Genomic_DNA"/>
</dbReference>
<organism evidence="1">
    <name type="scientific">marine metagenome</name>
    <dbReference type="NCBI Taxonomy" id="408172"/>
    <lineage>
        <taxon>unclassified sequences</taxon>
        <taxon>metagenomes</taxon>
        <taxon>ecological metagenomes</taxon>
    </lineage>
</organism>
<accession>A0A382B3R9</accession>